<evidence type="ECO:0000313" key="2">
    <source>
        <dbReference type="EMBL" id="CUK01943.1"/>
    </source>
</evidence>
<dbReference type="InterPro" id="IPR000073">
    <property type="entry name" value="AB_hydrolase_1"/>
</dbReference>
<sequence>MEPSSNVVDLAGMPAPRSFVVNGTRFPLVAVGLGAPILFVHGAWADHRIWCGFWQPVSQKAKFLAITQRHFGDWKWPGDKPFARRVHTEDLIDILDALEEPVHIVGWSYAGGILLRAAATKPERVLSLAIFEPSFECEPPTESGPLKTAREVAWNRLEPAYELAENGDLERGMRVGLEAVYSMQAGEFFELHPDIQKVHLENRHTMLPDLNAESAEPLSFQEFTNISCPTLILYGEKSLDQYRLMAEYTNENIGGAKLVMVPSVSHGAPVQRPDLLANAILEFILGIAAARRK</sequence>
<name>A0A0P1IAP9_9RHOB</name>
<dbReference type="OrthoDB" id="9804723at2"/>
<dbReference type="SUPFAM" id="SSF53474">
    <property type="entry name" value="alpha/beta-Hydrolases"/>
    <property type="match status" value="1"/>
</dbReference>
<accession>A0A0P1IAP9</accession>
<organism evidence="2 3">
    <name type="scientific">Ruegeria denitrificans</name>
    <dbReference type="NCBI Taxonomy" id="1715692"/>
    <lineage>
        <taxon>Bacteria</taxon>
        <taxon>Pseudomonadati</taxon>
        <taxon>Pseudomonadota</taxon>
        <taxon>Alphaproteobacteria</taxon>
        <taxon>Rhodobacterales</taxon>
        <taxon>Roseobacteraceae</taxon>
        <taxon>Ruegeria</taxon>
    </lineage>
</organism>
<dbReference type="InterPro" id="IPR050266">
    <property type="entry name" value="AB_hydrolase_sf"/>
</dbReference>
<feature type="domain" description="AB hydrolase-1" evidence="1">
    <location>
        <begin position="37"/>
        <end position="279"/>
    </location>
</feature>
<dbReference type="InterPro" id="IPR029058">
    <property type="entry name" value="AB_hydrolase_fold"/>
</dbReference>
<dbReference type="Gene3D" id="3.40.50.1820">
    <property type="entry name" value="alpha/beta hydrolase"/>
    <property type="match status" value="1"/>
</dbReference>
<gene>
    <name evidence="2" type="ORF">RUE5091_02314</name>
</gene>
<evidence type="ECO:0000313" key="3">
    <source>
        <dbReference type="Proteomes" id="UP000051260"/>
    </source>
</evidence>
<keyword evidence="3" id="KW-1185">Reference proteome</keyword>
<dbReference type="Pfam" id="PF12697">
    <property type="entry name" value="Abhydrolase_6"/>
    <property type="match status" value="1"/>
</dbReference>
<dbReference type="EMBL" id="CYUD01000006">
    <property type="protein sequence ID" value="CUK01943.1"/>
    <property type="molecule type" value="Genomic_DNA"/>
</dbReference>
<dbReference type="STRING" id="1715692.RUE5091_02314"/>
<dbReference type="AlphaFoldDB" id="A0A0P1IAP9"/>
<dbReference type="Proteomes" id="UP000051260">
    <property type="component" value="Unassembled WGS sequence"/>
</dbReference>
<proteinExistence type="predicted"/>
<protein>
    <submittedName>
        <fullName evidence="2">Haloalkane dehalogenase</fullName>
    </submittedName>
</protein>
<dbReference type="PANTHER" id="PTHR43798">
    <property type="entry name" value="MONOACYLGLYCEROL LIPASE"/>
    <property type="match status" value="1"/>
</dbReference>
<reference evidence="3" key="1">
    <citation type="submission" date="2015-09" db="EMBL/GenBank/DDBJ databases">
        <authorList>
            <person name="Rodrigo-Torres L."/>
            <person name="Arahal D.R."/>
        </authorList>
    </citation>
    <scope>NUCLEOTIDE SEQUENCE [LARGE SCALE GENOMIC DNA]</scope>
    <source>
        <strain evidence="3">CECT 5091</strain>
    </source>
</reference>
<evidence type="ECO:0000259" key="1">
    <source>
        <dbReference type="Pfam" id="PF12697"/>
    </source>
</evidence>